<evidence type="ECO:0000313" key="3">
    <source>
        <dbReference type="Proteomes" id="UP001178507"/>
    </source>
</evidence>
<dbReference type="Pfam" id="PF14769">
    <property type="entry name" value="CLAMP"/>
    <property type="match status" value="1"/>
</dbReference>
<accession>A0AA36ND07</accession>
<feature type="region of interest" description="Disordered" evidence="1">
    <location>
        <begin position="226"/>
        <end position="280"/>
    </location>
</feature>
<evidence type="ECO:0000313" key="2">
    <source>
        <dbReference type="EMBL" id="CAJ1397763.1"/>
    </source>
</evidence>
<dbReference type="EMBL" id="CAUJNA010003278">
    <property type="protein sequence ID" value="CAJ1397763.1"/>
    <property type="molecule type" value="Genomic_DNA"/>
</dbReference>
<dbReference type="PANTHER" id="PTHR28457">
    <property type="entry name" value="COILED-COIL DOMAIN-CONTAINING PROTEIN 189"/>
    <property type="match status" value="1"/>
</dbReference>
<protein>
    <submittedName>
        <fullName evidence="2">Uncharacterized protein</fullName>
    </submittedName>
</protein>
<sequence>MTTQLCGSDLESSMKEMKMRELKAAMVARTCEDLEPLRVAIEKAREVELDQGEIDQASRILSELEVQMQPMAFTDVPQVEMQALQVCTSREEILKSLKSRMRLPKEGFKAEVLAEFHFQNFMFCQRQGFGPEKASTLLSLLRVLHSKTVAERPASLEEATVLLEELLGRHSRQLPPFSVGIFSQQEVSEIRSFVKRSFLRRLKMFQFIYKRREDMSLVAAAPKPRVTNTGSMLHKNSADPQEAQREAAGAGTRASKSTNEHLDEEVDSAPRPANATEAKVLQVMDDALKDRLSALESKMSTLPI</sequence>
<gene>
    <name evidence="2" type="ORF">EVOR1521_LOCUS21713</name>
</gene>
<keyword evidence="3" id="KW-1185">Reference proteome</keyword>
<reference evidence="2" key="1">
    <citation type="submission" date="2023-08" db="EMBL/GenBank/DDBJ databases">
        <authorList>
            <person name="Chen Y."/>
            <person name="Shah S."/>
            <person name="Dougan E. K."/>
            <person name="Thang M."/>
            <person name="Chan C."/>
        </authorList>
    </citation>
    <scope>NUCLEOTIDE SEQUENCE</scope>
</reference>
<evidence type="ECO:0000256" key="1">
    <source>
        <dbReference type="SAM" id="MobiDB-lite"/>
    </source>
</evidence>
<proteinExistence type="predicted"/>
<dbReference type="Proteomes" id="UP001178507">
    <property type="component" value="Unassembled WGS sequence"/>
</dbReference>
<comment type="caution">
    <text evidence="2">The sequence shown here is derived from an EMBL/GenBank/DDBJ whole genome shotgun (WGS) entry which is preliminary data.</text>
</comment>
<dbReference type="PANTHER" id="PTHR28457:SF1">
    <property type="entry name" value="CILIA- AND FLAGELLA-ASSOCIATED PROTEIN 119"/>
    <property type="match status" value="1"/>
</dbReference>
<organism evidence="2 3">
    <name type="scientific">Effrenium voratum</name>
    <dbReference type="NCBI Taxonomy" id="2562239"/>
    <lineage>
        <taxon>Eukaryota</taxon>
        <taxon>Sar</taxon>
        <taxon>Alveolata</taxon>
        <taxon>Dinophyceae</taxon>
        <taxon>Suessiales</taxon>
        <taxon>Symbiodiniaceae</taxon>
        <taxon>Effrenium</taxon>
    </lineage>
</organism>
<dbReference type="InterPro" id="IPR032727">
    <property type="entry name" value="CLAMP"/>
</dbReference>
<dbReference type="AlphaFoldDB" id="A0AA36ND07"/>
<name>A0AA36ND07_9DINO</name>